<evidence type="ECO:0000259" key="3">
    <source>
        <dbReference type="Pfam" id="PF10551"/>
    </source>
</evidence>
<keyword evidence="5" id="KW-1185">Reference proteome</keyword>
<dbReference type="Pfam" id="PF03108">
    <property type="entry name" value="DBD_Tnp_Mut"/>
    <property type="match status" value="1"/>
</dbReference>
<dbReference type="PANTHER" id="PTHR31973">
    <property type="entry name" value="POLYPROTEIN, PUTATIVE-RELATED"/>
    <property type="match status" value="1"/>
</dbReference>
<feature type="compositionally biased region" description="Basic and acidic residues" evidence="1">
    <location>
        <begin position="23"/>
        <end position="42"/>
    </location>
</feature>
<dbReference type="InterPro" id="IPR004332">
    <property type="entry name" value="Transposase_MuDR"/>
</dbReference>
<reference evidence="4" key="2">
    <citation type="submission" date="2022-01" db="EMBL/GenBank/DDBJ databases">
        <authorList>
            <person name="Yamashiro T."/>
            <person name="Shiraishi A."/>
            <person name="Satake H."/>
            <person name="Nakayama K."/>
        </authorList>
    </citation>
    <scope>NUCLEOTIDE SEQUENCE</scope>
</reference>
<feature type="domain" description="MULE transposase" evidence="3">
    <location>
        <begin position="136"/>
        <end position="227"/>
    </location>
</feature>
<evidence type="ECO:0000313" key="4">
    <source>
        <dbReference type="EMBL" id="GJT18947.1"/>
    </source>
</evidence>
<organism evidence="4 5">
    <name type="scientific">Tanacetum coccineum</name>
    <dbReference type="NCBI Taxonomy" id="301880"/>
    <lineage>
        <taxon>Eukaryota</taxon>
        <taxon>Viridiplantae</taxon>
        <taxon>Streptophyta</taxon>
        <taxon>Embryophyta</taxon>
        <taxon>Tracheophyta</taxon>
        <taxon>Spermatophyta</taxon>
        <taxon>Magnoliopsida</taxon>
        <taxon>eudicotyledons</taxon>
        <taxon>Gunneridae</taxon>
        <taxon>Pentapetalae</taxon>
        <taxon>asterids</taxon>
        <taxon>campanulids</taxon>
        <taxon>Asterales</taxon>
        <taxon>Asteraceae</taxon>
        <taxon>Asteroideae</taxon>
        <taxon>Anthemideae</taxon>
        <taxon>Anthemidinae</taxon>
        <taxon>Tanacetum</taxon>
    </lineage>
</organism>
<accession>A0ABQ5BYN7</accession>
<gene>
    <name evidence="4" type="ORF">Tco_0877653</name>
</gene>
<evidence type="ECO:0000259" key="2">
    <source>
        <dbReference type="Pfam" id="PF03108"/>
    </source>
</evidence>
<name>A0ABQ5BYN7_9ASTR</name>
<evidence type="ECO:0000256" key="1">
    <source>
        <dbReference type="SAM" id="MobiDB-lite"/>
    </source>
</evidence>
<sequence>MYVINNGIIFRYSGQDETIGEPHGQDEAIGKPHDQDEATGDLHSEKPFDDLDYCKDNEESYQSLHHTDNEDELFIYEVETYSFNKKDPTIQVNSKFPNVIELRKALNHHALINEFEYFIEKSEPTRFTARCCHPYISLDACHLKGKFNGELDAATCVDGNNSLFPLAYSVLESENVESWTWFLENLRKVIWTPIGLVISSNMQKGLVIAIMQIYPNFEPRECIRHLYINFKKKNRGDLFTFKLWDAAKNYCVSEHDQLLKEITDVCKEAITYLHVNHNKVWSRSKFGIIAKCDYITNNISEAFNSWAKYLVICNVGLVNPTLFQSANELSIT</sequence>
<dbReference type="InterPro" id="IPR018289">
    <property type="entry name" value="MULE_transposase_dom"/>
</dbReference>
<protein>
    <submittedName>
        <fullName evidence="4">Transposase, MuDR, MULE transposase domain protein</fullName>
    </submittedName>
</protein>
<dbReference type="EMBL" id="BQNB010013679">
    <property type="protein sequence ID" value="GJT18947.1"/>
    <property type="molecule type" value="Genomic_DNA"/>
</dbReference>
<reference evidence="4" key="1">
    <citation type="journal article" date="2022" name="Int. J. Mol. Sci.">
        <title>Draft Genome of Tanacetum Coccineum: Genomic Comparison of Closely Related Tanacetum-Family Plants.</title>
        <authorList>
            <person name="Yamashiro T."/>
            <person name="Shiraishi A."/>
            <person name="Nakayama K."/>
            <person name="Satake H."/>
        </authorList>
    </citation>
    <scope>NUCLEOTIDE SEQUENCE</scope>
</reference>
<dbReference type="Pfam" id="PF10551">
    <property type="entry name" value="MULE"/>
    <property type="match status" value="1"/>
</dbReference>
<proteinExistence type="predicted"/>
<feature type="region of interest" description="Disordered" evidence="1">
    <location>
        <begin position="15"/>
        <end position="42"/>
    </location>
</feature>
<dbReference type="Proteomes" id="UP001151760">
    <property type="component" value="Unassembled WGS sequence"/>
</dbReference>
<comment type="caution">
    <text evidence="4">The sequence shown here is derived from an EMBL/GenBank/DDBJ whole genome shotgun (WGS) entry which is preliminary data.</text>
</comment>
<feature type="domain" description="Transposase MuDR plant" evidence="2">
    <location>
        <begin position="90"/>
        <end position="131"/>
    </location>
</feature>
<evidence type="ECO:0000313" key="5">
    <source>
        <dbReference type="Proteomes" id="UP001151760"/>
    </source>
</evidence>
<dbReference type="PANTHER" id="PTHR31973:SF188">
    <property type="entry name" value="POLYPROTEIN, PUTATIVE-RELATED"/>
    <property type="match status" value="1"/>
</dbReference>